<comment type="caution">
    <text evidence="3">The sequence shown here is derived from an EMBL/GenBank/DDBJ whole genome shotgun (WGS) entry which is preliminary data.</text>
</comment>
<dbReference type="InterPro" id="IPR045254">
    <property type="entry name" value="Nit1/2_C-N_Hydrolase"/>
</dbReference>
<dbReference type="InterPro" id="IPR036526">
    <property type="entry name" value="C-N_Hydrolase_sf"/>
</dbReference>
<dbReference type="PROSITE" id="PS50263">
    <property type="entry name" value="CN_HYDROLASE"/>
    <property type="match status" value="1"/>
</dbReference>
<feature type="domain" description="CN hydrolase" evidence="2">
    <location>
        <begin position="4"/>
        <end position="254"/>
    </location>
</feature>
<dbReference type="SUPFAM" id="SSF56317">
    <property type="entry name" value="Carbon-nitrogen hydrolase"/>
    <property type="match status" value="1"/>
</dbReference>
<proteinExistence type="predicted"/>
<dbReference type="CDD" id="cd07572">
    <property type="entry name" value="nit"/>
    <property type="match status" value="1"/>
</dbReference>
<evidence type="ECO:0000256" key="1">
    <source>
        <dbReference type="ARBA" id="ARBA00022801"/>
    </source>
</evidence>
<keyword evidence="4" id="KW-1185">Reference proteome</keyword>
<reference evidence="3 4" key="1">
    <citation type="journal article" date="2024" name="Nat. Commun.">
        <title>Phylogenomics reveals the evolutionary origins of lichenization in chlorophyte algae.</title>
        <authorList>
            <person name="Puginier C."/>
            <person name="Libourel C."/>
            <person name="Otte J."/>
            <person name="Skaloud P."/>
            <person name="Haon M."/>
            <person name="Grisel S."/>
            <person name="Petersen M."/>
            <person name="Berrin J.G."/>
            <person name="Delaux P.M."/>
            <person name="Dal Grande F."/>
            <person name="Keller J."/>
        </authorList>
    </citation>
    <scope>NUCLEOTIDE SEQUENCE [LARGE SCALE GENOMIC DNA]</scope>
    <source>
        <strain evidence="3 4">SAG 2036</strain>
    </source>
</reference>
<keyword evidence="1" id="KW-0378">Hydrolase</keyword>
<dbReference type="Pfam" id="PF00795">
    <property type="entry name" value="CN_hydrolase"/>
    <property type="match status" value="1"/>
</dbReference>
<evidence type="ECO:0000313" key="3">
    <source>
        <dbReference type="EMBL" id="KAK9808453.1"/>
    </source>
</evidence>
<dbReference type="Gene3D" id="3.60.110.10">
    <property type="entry name" value="Carbon-nitrogen hydrolase"/>
    <property type="match status" value="1"/>
</dbReference>
<organism evidence="3 4">
    <name type="scientific">Symbiochloris irregularis</name>
    <dbReference type="NCBI Taxonomy" id="706552"/>
    <lineage>
        <taxon>Eukaryota</taxon>
        <taxon>Viridiplantae</taxon>
        <taxon>Chlorophyta</taxon>
        <taxon>core chlorophytes</taxon>
        <taxon>Trebouxiophyceae</taxon>
        <taxon>Trebouxiales</taxon>
        <taxon>Trebouxiaceae</taxon>
        <taxon>Symbiochloris</taxon>
    </lineage>
</organism>
<evidence type="ECO:0000313" key="4">
    <source>
        <dbReference type="Proteomes" id="UP001465755"/>
    </source>
</evidence>
<name>A0AAW1PIS4_9CHLO</name>
<dbReference type="InterPro" id="IPR003010">
    <property type="entry name" value="C-N_Hydrolase"/>
</dbReference>
<dbReference type="Proteomes" id="UP001465755">
    <property type="component" value="Unassembled WGS sequence"/>
</dbReference>
<protein>
    <recommendedName>
        <fullName evidence="2">CN hydrolase domain-containing protein</fullName>
    </recommendedName>
</protein>
<dbReference type="AlphaFoldDB" id="A0AAW1PIS4"/>
<dbReference type="PANTHER" id="PTHR23088:SF27">
    <property type="entry name" value="DEAMINATED GLUTATHIONE AMIDASE"/>
    <property type="match status" value="1"/>
</dbReference>
<accession>A0AAW1PIS4</accession>
<evidence type="ECO:0000259" key="2">
    <source>
        <dbReference type="PROSITE" id="PS50263"/>
    </source>
</evidence>
<dbReference type="PANTHER" id="PTHR23088">
    <property type="entry name" value="NITRILASE-RELATED"/>
    <property type="match status" value="1"/>
</dbReference>
<dbReference type="EMBL" id="JALJOQ010000023">
    <property type="protein sequence ID" value="KAK9808453.1"/>
    <property type="molecule type" value="Genomic_DNA"/>
</dbReference>
<dbReference type="GO" id="GO:0016811">
    <property type="term" value="F:hydrolase activity, acting on carbon-nitrogen (but not peptide) bonds, in linear amides"/>
    <property type="evidence" value="ECO:0007669"/>
    <property type="project" value="InterPro"/>
</dbReference>
<sequence>MTRPRVAVAQMTSIGDQEKNFSTVSRLCQEAKAQACSALFLPECVSFIGANQEETIAAMQPLDGPLMTRYRQLAQQHSLWLSLGGFQEQGPDAGHLYNCHVIVSAEGQIQARYRKVHLFNVEVQNGPVLMESRSTAPGNELVVCNSPAGRLGLTVCYDLRFPEMYQRLVFDMGAEILLVPSAFTKLTGRAHWELLLRARAVETQCFVIAAAQAGVHNHKRESYGHSIIIDPWGDVIAKLEDPLATGIAVVELDFEKLQKVRERMPMKEHRRQGRISMGWDQPATADEAAFAPGSTFKQ</sequence>
<gene>
    <name evidence="3" type="ORF">WJX73_007537</name>
</gene>